<keyword evidence="1" id="KW-0482">Metalloprotease</keyword>
<dbReference type="CDD" id="cd06460">
    <property type="entry name" value="M32_Taq"/>
    <property type="match status" value="1"/>
</dbReference>
<evidence type="ECO:0000256" key="3">
    <source>
        <dbReference type="PIRSR" id="PIRSR006615-2"/>
    </source>
</evidence>
<keyword evidence="2" id="KW-0862">Zinc</keyword>
<keyword evidence="1 2" id="KW-0479">Metal-binding</keyword>
<evidence type="ECO:0000313" key="4">
    <source>
        <dbReference type="EMBL" id="OEH80985.1"/>
    </source>
</evidence>
<feature type="binding site" evidence="2">
    <location>
        <position position="266"/>
    </location>
    <ligand>
        <name>Zn(2+)</name>
        <dbReference type="ChEBI" id="CHEBI:29105"/>
        <note>catalytic</note>
    </ligand>
</feature>
<feature type="binding site" evidence="2">
    <location>
        <position position="292"/>
    </location>
    <ligand>
        <name>Zn(2+)</name>
        <dbReference type="ChEBI" id="CHEBI:29105"/>
        <note>catalytic</note>
    </ligand>
</feature>
<organism evidence="4 5">
    <name type="scientific">Enterococcus rivorum</name>
    <dbReference type="NCBI Taxonomy" id="762845"/>
    <lineage>
        <taxon>Bacteria</taxon>
        <taxon>Bacillati</taxon>
        <taxon>Bacillota</taxon>
        <taxon>Bacilli</taxon>
        <taxon>Lactobacillales</taxon>
        <taxon>Enterococcaceae</taxon>
        <taxon>Enterococcus</taxon>
    </lineage>
</organism>
<comment type="cofactor">
    <cofactor evidence="2">
        <name>Zn(2+)</name>
        <dbReference type="ChEBI" id="CHEBI:29105"/>
    </cofactor>
    <text evidence="2">Binds 1 zinc ion per subunit.</text>
</comment>
<dbReference type="PIRSF" id="PIRSF006615">
    <property type="entry name" value="Zn_crbxpep_Taq"/>
    <property type="match status" value="1"/>
</dbReference>
<dbReference type="RefSeq" id="WP_069699972.1">
    <property type="nucleotide sequence ID" value="NZ_JAGGMA010000005.1"/>
</dbReference>
<dbReference type="GO" id="GO:0004181">
    <property type="term" value="F:metallocarboxypeptidase activity"/>
    <property type="evidence" value="ECO:0007669"/>
    <property type="project" value="UniProtKB-UniRule"/>
</dbReference>
<dbReference type="SUPFAM" id="SSF55486">
    <property type="entry name" value="Metalloproteases ('zincins'), catalytic domain"/>
    <property type="match status" value="1"/>
</dbReference>
<dbReference type="EC" id="3.4.17.19" evidence="1"/>
<name>A0A1E5KSX4_9ENTE</name>
<evidence type="ECO:0000256" key="1">
    <source>
        <dbReference type="PIRNR" id="PIRNR006615"/>
    </source>
</evidence>
<proteinExistence type="inferred from homology"/>
<comment type="similarity">
    <text evidence="1">Belongs to the peptidase M32 family.</text>
</comment>
<dbReference type="Pfam" id="PF02074">
    <property type="entry name" value="Peptidase_M32"/>
    <property type="match status" value="1"/>
</dbReference>
<gene>
    <name evidence="4" type="ORF">BCR26_05575</name>
</gene>
<dbReference type="PANTHER" id="PTHR34217:SF1">
    <property type="entry name" value="CARBOXYPEPTIDASE 1"/>
    <property type="match status" value="1"/>
</dbReference>
<dbReference type="Proteomes" id="UP000095256">
    <property type="component" value="Unassembled WGS sequence"/>
</dbReference>
<keyword evidence="1" id="KW-0378">Hydrolase</keyword>
<protein>
    <recommendedName>
        <fullName evidence="1">Metal-dependent carboxypeptidase</fullName>
        <ecNumber evidence="1">3.4.17.19</ecNumber>
    </recommendedName>
</protein>
<dbReference type="EMBL" id="MIEK01000067">
    <property type="protein sequence ID" value="OEH80985.1"/>
    <property type="molecule type" value="Genomic_DNA"/>
</dbReference>
<evidence type="ECO:0000256" key="2">
    <source>
        <dbReference type="PIRSR" id="PIRSR006615-1"/>
    </source>
</evidence>
<feature type="binding site" evidence="2">
    <location>
        <position position="262"/>
    </location>
    <ligand>
        <name>Zn(2+)</name>
        <dbReference type="ChEBI" id="CHEBI:29105"/>
        <note>catalytic</note>
    </ligand>
</feature>
<dbReference type="AlphaFoldDB" id="A0A1E5KSX4"/>
<dbReference type="GO" id="GO:0046872">
    <property type="term" value="F:metal ion binding"/>
    <property type="evidence" value="ECO:0007669"/>
    <property type="project" value="UniProtKB-KW"/>
</dbReference>
<feature type="active site" description="Proton donor/acceptor" evidence="3">
    <location>
        <position position="263"/>
    </location>
</feature>
<comment type="catalytic activity">
    <reaction evidence="1">
        <text>Release of a C-terminal amino acid with broad specificity, except for -Pro.</text>
        <dbReference type="EC" id="3.4.17.19"/>
    </reaction>
</comment>
<keyword evidence="5" id="KW-1185">Reference proteome</keyword>
<accession>A0A1E5KSX4</accession>
<sequence length="498" mass="57532">MNEKEFLNEVKEISLLNQSLALLEWDSQTGMPEASSDFRGDVVGHLTKLSFEKSVGSKIKESVDYFTEHSEELSELGAQVFEKVKEEYEQNCSIDPKRMQEYKATLSTAHTSWLKARKANDFSIMKGSLEEIIAFLKEFIPLWKKNEKTDYDVLLNLYEPEMTVEKLDLLFEQVKNGIMAIRKEIQEKGQVPRTDFLTRKVSKEQQRKFVLGIATDLGYDFKKGRLDDTVHPFMLPINRKDARITTCWDEDNFKIATFGVIHEAGHGIYEQNIDPKYDYTPLAAGTSMGIHESQSLFNEIIIGGNREFWKKQFPFFKECTEGTFDDIEFETFYASLKETKASLIRIHADNLTYPLHIIIRYEIEKMIFNDGVSVEELPAIWNQKYEDYLGIRPEGDLDGVLQDVHWSGGSFGYFPSYALGYMYAAQLREAMAKDLDIEKVLSSEDYTPIRAWLTKNIHQYGASRKPARLIKDATGEDLNPEYLIQYLRKMYSDVYGIA</sequence>
<dbReference type="Gene3D" id="1.10.1370.30">
    <property type="match status" value="1"/>
</dbReference>
<reference evidence="4 5" key="1">
    <citation type="submission" date="2016-09" db="EMBL/GenBank/DDBJ databases">
        <authorList>
            <person name="Capua I."/>
            <person name="De Benedictis P."/>
            <person name="Joannis T."/>
            <person name="Lombin L.H."/>
            <person name="Cattoli G."/>
        </authorList>
    </citation>
    <scope>NUCLEOTIDE SEQUENCE [LARGE SCALE GENOMIC DNA]</scope>
    <source>
        <strain evidence="4 5">LMG 25899</strain>
    </source>
</reference>
<dbReference type="InterPro" id="IPR001333">
    <property type="entry name" value="Peptidase_M32_Taq"/>
</dbReference>
<evidence type="ECO:0000313" key="5">
    <source>
        <dbReference type="Proteomes" id="UP000095256"/>
    </source>
</evidence>
<dbReference type="PANTHER" id="PTHR34217">
    <property type="entry name" value="METAL-DEPENDENT CARBOXYPEPTIDASE"/>
    <property type="match status" value="1"/>
</dbReference>
<dbReference type="PROSITE" id="PS52034">
    <property type="entry name" value="PEPTIDASE_M32"/>
    <property type="match status" value="1"/>
</dbReference>
<keyword evidence="1" id="KW-0645">Protease</keyword>
<dbReference type="OrthoDB" id="9772308at2"/>
<dbReference type="STRING" id="762845.BCR26_05575"/>
<comment type="caution">
    <text evidence="4">The sequence shown here is derived from an EMBL/GenBank/DDBJ whole genome shotgun (WGS) entry which is preliminary data.</text>
</comment>
<dbReference type="PRINTS" id="PR00998">
    <property type="entry name" value="CRBOXYPTASET"/>
</dbReference>
<comment type="function">
    <text evidence="1">Broad specificity carboxypetidase that releases amino acids sequentially from the C-terminus, including neutral, aromatic, polar and basic residues.</text>
</comment>
<dbReference type="GO" id="GO:0006508">
    <property type="term" value="P:proteolysis"/>
    <property type="evidence" value="ECO:0007669"/>
    <property type="project" value="UniProtKB-UniRule"/>
</dbReference>
<keyword evidence="1 4" id="KW-0121">Carboxypeptidase</keyword>